<dbReference type="OrthoDB" id="23692at2"/>
<dbReference type="Gene3D" id="3.30.450.20">
    <property type="entry name" value="PAS domain"/>
    <property type="match status" value="1"/>
</dbReference>
<feature type="domain" description="GGDEF" evidence="8">
    <location>
        <begin position="473"/>
        <end position="605"/>
    </location>
</feature>
<evidence type="ECO:0000256" key="4">
    <source>
        <dbReference type="ARBA" id="ARBA00022989"/>
    </source>
</evidence>
<dbReference type="InterPro" id="IPR000160">
    <property type="entry name" value="GGDEF_dom"/>
</dbReference>
<dbReference type="InterPro" id="IPR007895">
    <property type="entry name" value="MASE1"/>
</dbReference>
<evidence type="ECO:0000256" key="3">
    <source>
        <dbReference type="ARBA" id="ARBA00022692"/>
    </source>
</evidence>
<keyword evidence="4 7" id="KW-1133">Transmembrane helix</keyword>
<comment type="subcellular location">
    <subcellularLocation>
        <location evidence="1">Cell membrane</location>
        <topology evidence="1">Multi-pass membrane protein</topology>
    </subcellularLocation>
</comment>
<dbReference type="EMBL" id="PTJD01000002">
    <property type="protein sequence ID" value="PPK98218.1"/>
    <property type="molecule type" value="Genomic_DNA"/>
</dbReference>
<evidence type="ECO:0000256" key="1">
    <source>
        <dbReference type="ARBA" id="ARBA00004651"/>
    </source>
</evidence>
<evidence type="ECO:0000256" key="2">
    <source>
        <dbReference type="ARBA" id="ARBA00022475"/>
    </source>
</evidence>
<feature type="transmembrane region" description="Helical" evidence="7">
    <location>
        <begin position="132"/>
        <end position="153"/>
    </location>
</feature>
<protein>
    <submittedName>
        <fullName evidence="9">Diguanylate cyclase (GGDEF)-like protein</fullName>
    </submittedName>
</protein>
<dbReference type="InterPro" id="IPR043128">
    <property type="entry name" value="Rev_trsase/Diguanyl_cyclase"/>
</dbReference>
<feature type="transmembrane region" description="Helical" evidence="7">
    <location>
        <begin position="75"/>
        <end position="93"/>
    </location>
</feature>
<dbReference type="InterPro" id="IPR035965">
    <property type="entry name" value="PAS-like_dom_sf"/>
</dbReference>
<evidence type="ECO:0000256" key="7">
    <source>
        <dbReference type="SAM" id="Phobius"/>
    </source>
</evidence>
<dbReference type="FunFam" id="3.30.70.270:FF:000001">
    <property type="entry name" value="Diguanylate cyclase domain protein"/>
    <property type="match status" value="1"/>
</dbReference>
<dbReference type="InterPro" id="IPR052163">
    <property type="entry name" value="DGC-Regulatory_Protein"/>
</dbReference>
<evidence type="ECO:0000256" key="6">
    <source>
        <dbReference type="SAM" id="MobiDB-lite"/>
    </source>
</evidence>
<dbReference type="PROSITE" id="PS50887">
    <property type="entry name" value="GGDEF"/>
    <property type="match status" value="1"/>
</dbReference>
<feature type="transmembrane region" description="Helical" evidence="7">
    <location>
        <begin position="247"/>
        <end position="267"/>
    </location>
</feature>
<feature type="transmembrane region" description="Helical" evidence="7">
    <location>
        <begin position="225"/>
        <end position="240"/>
    </location>
</feature>
<reference evidence="9 10" key="1">
    <citation type="submission" date="2018-02" db="EMBL/GenBank/DDBJ databases">
        <title>Genomic Encyclopedia of Archaeal and Bacterial Type Strains, Phase II (KMG-II): from individual species to whole genera.</title>
        <authorList>
            <person name="Goeker M."/>
        </authorList>
    </citation>
    <scope>NUCLEOTIDE SEQUENCE [LARGE SCALE GENOMIC DNA]</scope>
    <source>
        <strain evidence="9 10">DSM 22857</strain>
    </source>
</reference>
<keyword evidence="2" id="KW-1003">Cell membrane</keyword>
<accession>A0A2S6IVI5</accession>
<proteinExistence type="predicted"/>
<dbReference type="Pfam" id="PF00990">
    <property type="entry name" value="GGDEF"/>
    <property type="match status" value="1"/>
</dbReference>
<feature type="region of interest" description="Disordered" evidence="6">
    <location>
        <begin position="592"/>
        <end position="619"/>
    </location>
</feature>
<feature type="region of interest" description="Disordered" evidence="6">
    <location>
        <begin position="1"/>
        <end position="21"/>
    </location>
</feature>
<dbReference type="RefSeq" id="WP_158257131.1">
    <property type="nucleotide sequence ID" value="NZ_PTJD01000002.1"/>
</dbReference>
<feature type="compositionally biased region" description="Polar residues" evidence="6">
    <location>
        <begin position="1"/>
        <end position="20"/>
    </location>
</feature>
<organism evidence="9 10">
    <name type="scientific">Kineococcus xinjiangensis</name>
    <dbReference type="NCBI Taxonomy" id="512762"/>
    <lineage>
        <taxon>Bacteria</taxon>
        <taxon>Bacillati</taxon>
        <taxon>Actinomycetota</taxon>
        <taxon>Actinomycetes</taxon>
        <taxon>Kineosporiales</taxon>
        <taxon>Kineosporiaceae</taxon>
        <taxon>Kineococcus</taxon>
    </lineage>
</organism>
<sequence>MPHAPSPSTSAAELTGSQGRRSGARLALTTAVLTGVLAHVAVSSGGAPEDATSTWWPSAGLALALAVRQRRLRHWVVLGTLLGTFAGTATAGPDTTASAVHALAAAVQCLAGAELLARTGPTTHLLQRGRHAWLLALGGLVGVVLGSAVIAALQPGADVRAHALTQLLGLMLVTPLLLLAGAPADPAVRSARAHLPGAHGLVERTGAVLACTATAGLVFWSSGSTVWAFAVVLPVLWAAARTGPRCTLLGVLLIAVVASGATAAELGPYRDQDPTTRVAVLQGLLFTVGVVALVTSFVVRSRERAVVRACEREDLFRRTFDDALLGVALLRLRSDGSAVVARVNTRLAHLLGDSARIDEGSDWTDQVWPGHRSTFVRAVRALAGGVEDSWHGELRHGRGDLWLELAIGTWPAPGEDEDGVAAVVQVIDCTKRRVAEQRLRDAAMHDALTGLPNRVLLEDRLRHALNAASRSGRQVALLYCDLDDFKPVNDTGGHAAGDQVLVEVAGRLAAAVRPGDTVARIGGDEFAVVCPDLPDEAAAYAVAQRVVEAMRRPFEVAGWRFDVGVSIGVALAERSSEAQRVLHDADEAMYRAKRSGKGRVRRSGPAVVDLRGGSQPSGT</sequence>
<dbReference type="CDD" id="cd01949">
    <property type="entry name" value="GGDEF"/>
    <property type="match status" value="1"/>
</dbReference>
<dbReference type="Proteomes" id="UP000239485">
    <property type="component" value="Unassembled WGS sequence"/>
</dbReference>
<dbReference type="SUPFAM" id="SSF55785">
    <property type="entry name" value="PYP-like sensor domain (PAS domain)"/>
    <property type="match status" value="1"/>
</dbReference>
<gene>
    <name evidence="9" type="ORF">CLV92_102371</name>
</gene>
<feature type="compositionally biased region" description="Basic residues" evidence="6">
    <location>
        <begin position="592"/>
        <end position="602"/>
    </location>
</feature>
<name>A0A2S6IVI5_9ACTN</name>
<dbReference type="SUPFAM" id="SSF55073">
    <property type="entry name" value="Nucleotide cyclase"/>
    <property type="match status" value="1"/>
</dbReference>
<keyword evidence="3 7" id="KW-0812">Transmembrane</keyword>
<evidence type="ECO:0000313" key="9">
    <source>
        <dbReference type="EMBL" id="PPK98218.1"/>
    </source>
</evidence>
<dbReference type="PANTHER" id="PTHR46663:SF2">
    <property type="entry name" value="GGDEF DOMAIN-CONTAINING PROTEIN"/>
    <property type="match status" value="1"/>
</dbReference>
<dbReference type="GO" id="GO:0005886">
    <property type="term" value="C:plasma membrane"/>
    <property type="evidence" value="ECO:0007669"/>
    <property type="project" value="UniProtKB-SubCell"/>
</dbReference>
<dbReference type="PANTHER" id="PTHR46663">
    <property type="entry name" value="DIGUANYLATE CYCLASE DGCT-RELATED"/>
    <property type="match status" value="1"/>
</dbReference>
<keyword evidence="10" id="KW-1185">Reference proteome</keyword>
<dbReference type="Gene3D" id="3.30.70.270">
    <property type="match status" value="1"/>
</dbReference>
<evidence type="ECO:0000259" key="8">
    <source>
        <dbReference type="PROSITE" id="PS50887"/>
    </source>
</evidence>
<dbReference type="InterPro" id="IPR029787">
    <property type="entry name" value="Nucleotide_cyclase"/>
</dbReference>
<feature type="transmembrane region" description="Helical" evidence="7">
    <location>
        <begin position="159"/>
        <end position="180"/>
    </location>
</feature>
<feature type="transmembrane region" description="Helical" evidence="7">
    <location>
        <begin position="279"/>
        <end position="299"/>
    </location>
</feature>
<dbReference type="AlphaFoldDB" id="A0A2S6IVI5"/>
<dbReference type="Pfam" id="PF05231">
    <property type="entry name" value="MASE1"/>
    <property type="match status" value="1"/>
</dbReference>
<evidence type="ECO:0000256" key="5">
    <source>
        <dbReference type="ARBA" id="ARBA00023136"/>
    </source>
</evidence>
<keyword evidence="5 7" id="KW-0472">Membrane</keyword>
<dbReference type="SMART" id="SM00267">
    <property type="entry name" value="GGDEF"/>
    <property type="match status" value="1"/>
</dbReference>
<comment type="caution">
    <text evidence="9">The sequence shown here is derived from an EMBL/GenBank/DDBJ whole genome shotgun (WGS) entry which is preliminary data.</text>
</comment>
<evidence type="ECO:0000313" key="10">
    <source>
        <dbReference type="Proteomes" id="UP000239485"/>
    </source>
</evidence>
<dbReference type="NCBIfam" id="TIGR00254">
    <property type="entry name" value="GGDEF"/>
    <property type="match status" value="1"/>
</dbReference>